<dbReference type="Proteomes" id="UP000663760">
    <property type="component" value="Chromosome 18"/>
</dbReference>
<evidence type="ECO:0000313" key="4">
    <source>
        <dbReference type="Proteomes" id="UP000663760"/>
    </source>
</evidence>
<keyword evidence="4" id="KW-1185">Reference proteome</keyword>
<dbReference type="InterPro" id="IPR037485">
    <property type="entry name" value="PEX22"/>
</dbReference>
<organism evidence="3 4">
    <name type="scientific">Spirodela intermedia</name>
    <name type="common">Intermediate duckweed</name>
    <dbReference type="NCBI Taxonomy" id="51605"/>
    <lineage>
        <taxon>Eukaryota</taxon>
        <taxon>Viridiplantae</taxon>
        <taxon>Streptophyta</taxon>
        <taxon>Embryophyta</taxon>
        <taxon>Tracheophyta</taxon>
        <taxon>Spermatophyta</taxon>
        <taxon>Magnoliopsida</taxon>
        <taxon>Liliopsida</taxon>
        <taxon>Araceae</taxon>
        <taxon>Lemnoideae</taxon>
        <taxon>Spirodela</taxon>
    </lineage>
</organism>
<dbReference type="PANTHER" id="PTHR34126">
    <property type="entry name" value="PEROXISOME BIOGENESIS PROTEIN 22"/>
    <property type="match status" value="1"/>
</dbReference>
<gene>
    <name evidence="3" type="ORF">SI8410_18021323</name>
</gene>
<feature type="region of interest" description="Disordered" evidence="1">
    <location>
        <begin position="53"/>
        <end position="86"/>
    </location>
</feature>
<dbReference type="GO" id="GO:0007031">
    <property type="term" value="P:peroxisome organization"/>
    <property type="evidence" value="ECO:0007669"/>
    <property type="project" value="InterPro"/>
</dbReference>
<dbReference type="PANTHER" id="PTHR34126:SF1">
    <property type="entry name" value="PEROXISOME BIOGENESIS PROTEIN 22"/>
    <property type="match status" value="1"/>
</dbReference>
<dbReference type="AlphaFoldDB" id="A0A7I8LMU6"/>
<keyword evidence="2" id="KW-1133">Transmembrane helix</keyword>
<feature type="transmembrane region" description="Helical" evidence="2">
    <location>
        <begin position="28"/>
        <end position="48"/>
    </location>
</feature>
<dbReference type="OrthoDB" id="77656at2759"/>
<sequence length="264" mass="28765">MADYVTEQVGNLVKKLSVHLHRKASEGAGSLGALAGFAIAIVFTWKFLRSPTGRSGRNRPKRTNPGATSSGVNVAREAAPDSEVHSSQLSLTDLHAVDSKDLPVELTLGQMVRKKLNGGRKVTCQLLGVVLEETTPDELQMHATVRHSVKEVLLEIARSCDVYLMETVNDDESEERALAALKGAGLFDSGLLIKEKVLFCGTENGRSSFVRQLEPDWHIDTNPAVIHNLSRFIRFQLQIGPAAALSTAPTNIFSSASLERYFSL</sequence>
<evidence type="ECO:0000256" key="2">
    <source>
        <dbReference type="SAM" id="Phobius"/>
    </source>
</evidence>
<evidence type="ECO:0000313" key="3">
    <source>
        <dbReference type="EMBL" id="CAA7410645.1"/>
    </source>
</evidence>
<accession>A0A7I8LMU6</accession>
<protein>
    <submittedName>
        <fullName evidence="3">Uncharacterized protein</fullName>
    </submittedName>
</protein>
<evidence type="ECO:0000256" key="1">
    <source>
        <dbReference type="SAM" id="MobiDB-lite"/>
    </source>
</evidence>
<name>A0A7I8LMU6_SPIIN</name>
<keyword evidence="2" id="KW-0812">Transmembrane</keyword>
<dbReference type="Pfam" id="PF22978">
    <property type="entry name" value="HAD_Pex22"/>
    <property type="match status" value="1"/>
</dbReference>
<reference evidence="3" key="1">
    <citation type="submission" date="2020-02" db="EMBL/GenBank/DDBJ databases">
        <authorList>
            <person name="Scholz U."/>
            <person name="Mascher M."/>
            <person name="Fiebig A."/>
        </authorList>
    </citation>
    <scope>NUCLEOTIDE SEQUENCE</scope>
</reference>
<keyword evidence="2" id="KW-0472">Membrane</keyword>
<dbReference type="EMBL" id="LR746281">
    <property type="protein sequence ID" value="CAA7410645.1"/>
    <property type="molecule type" value="Genomic_DNA"/>
</dbReference>
<proteinExistence type="predicted"/>